<evidence type="ECO:0000313" key="2">
    <source>
        <dbReference type="EMBL" id="USW56465.1"/>
    </source>
</evidence>
<dbReference type="EMBL" id="CP099425">
    <property type="protein sequence ID" value="USW56465.1"/>
    <property type="molecule type" value="Genomic_DNA"/>
</dbReference>
<feature type="compositionally biased region" description="Polar residues" evidence="1">
    <location>
        <begin position="401"/>
        <end position="415"/>
    </location>
</feature>
<proteinExistence type="predicted"/>
<feature type="region of interest" description="Disordered" evidence="1">
    <location>
        <begin position="589"/>
        <end position="621"/>
    </location>
</feature>
<feature type="region of interest" description="Disordered" evidence="1">
    <location>
        <begin position="803"/>
        <end position="882"/>
    </location>
</feature>
<feature type="region of interest" description="Disordered" evidence="1">
    <location>
        <begin position="54"/>
        <end position="131"/>
    </location>
</feature>
<feature type="compositionally biased region" description="Basic and acidic residues" evidence="1">
    <location>
        <begin position="480"/>
        <end position="513"/>
    </location>
</feature>
<feature type="region of interest" description="Disordered" evidence="1">
    <location>
        <begin position="144"/>
        <end position="170"/>
    </location>
</feature>
<feature type="compositionally biased region" description="Polar residues" evidence="1">
    <location>
        <begin position="604"/>
        <end position="621"/>
    </location>
</feature>
<feature type="region of interest" description="Disordered" evidence="1">
    <location>
        <begin position="296"/>
        <end position="316"/>
    </location>
</feature>
<sequence>MARDRFTSMLDEDGPSVAKARREVKTGLRGTTTERKRGGDAIAKVDEDIRTLSKEELVPRSVPDSSSERQVSSKTSSAIADTLEQQHEAVALDRPANSRRKQSFLHVTSRDEDIDPTMIGSSLQPSNTRRKQSFLHVTALKESHNTDLADDMQSPTQTQISTSSNRSHQDVAGLANGEWQAGDLTEADVANAVQDTLRVIREHREYLDQSRAAARRNENILARLAATPTASWKAKQKPSVGPGNGTVNVSGTPLPRSAAPSVAVRPVLGVTRGRPGTALADRVVTNGVDAREVIARSRSGARRKRRSASTGSVVRTRSSGISKIEAMATTSRDLVDVLRQRLHEGEAPCNTNAAQLKQAHKPDDLPRVEEQINAGTACEANGARSSLLDATILASPAPLSTGATRPFSRNTQTAARQPPQVPQMSSARAKSKQSTFARTIRPDPFAPKAEINTRISTCSIGRTGRSRQFSDKSSAPRHSNVSERPEGRPKSHIDNDSAEHRESCQERSDEPPWRRLSQQSTVSWSSKGKAAVKDGDHFQKLHAMINDRPLSSHSSLQAPNSSRISWVGEDFDVGMEGSIRDRLCTAQRCDGEGGKAQDRARQDSGGNTDDNAVPDSTAQREQSALVNSLDLAASMVYDEVVTAWNNDAGWLFSVADQKRLGEYEALTIPLRTVRALRSSTKMNEHFPNAETFQAMIDRAHRSLGKPQSHATGHANPVIVSSVNLNRARRNSTSLMTRTKNFLLAPFKLGGRLKGGRPSGRPRRGSTGSLVMRPTLIPNMANGTQVTISHANSLRPEHNPALIRSTVPGSQPQTARLPKRRTAQPRVRSSLTTHEEETEEEERPWFPVDMEAQELPAEDVIPSTQPVKAMRSQEIEDTQVVKG</sequence>
<feature type="compositionally biased region" description="Polar residues" evidence="1">
    <location>
        <begin position="422"/>
        <end position="437"/>
    </location>
</feature>
<name>A0A9Q9AWK2_9PEZI</name>
<feature type="compositionally biased region" description="Polar residues" evidence="1">
    <location>
        <begin position="516"/>
        <end position="526"/>
    </location>
</feature>
<evidence type="ECO:0000313" key="3">
    <source>
        <dbReference type="Proteomes" id="UP001056384"/>
    </source>
</evidence>
<feature type="region of interest" description="Disordered" evidence="1">
    <location>
        <begin position="1"/>
        <end position="42"/>
    </location>
</feature>
<dbReference type="Proteomes" id="UP001056384">
    <property type="component" value="Chromosome 8"/>
</dbReference>
<feature type="compositionally biased region" description="Basic and acidic residues" evidence="1">
    <location>
        <begin position="589"/>
        <end position="602"/>
    </location>
</feature>
<feature type="region of interest" description="Disordered" evidence="1">
    <location>
        <begin position="232"/>
        <end position="260"/>
    </location>
</feature>
<feature type="region of interest" description="Disordered" evidence="1">
    <location>
        <begin position="397"/>
        <end position="531"/>
    </location>
</feature>
<dbReference type="AlphaFoldDB" id="A0A9Q9AWK2"/>
<feature type="compositionally biased region" description="Polar residues" evidence="1">
    <location>
        <begin position="63"/>
        <end position="79"/>
    </location>
</feature>
<feature type="compositionally biased region" description="Basic and acidic residues" evidence="1">
    <location>
        <begin position="20"/>
        <end position="42"/>
    </location>
</feature>
<protein>
    <submittedName>
        <fullName evidence="2">Uncharacterized protein</fullName>
    </submittedName>
</protein>
<accession>A0A9Q9AWK2</accession>
<reference evidence="2" key="1">
    <citation type="submission" date="2022-06" db="EMBL/GenBank/DDBJ databases">
        <title>Complete genome sequences of two strains of the flax pathogen Septoria linicola.</title>
        <authorList>
            <person name="Lapalu N."/>
            <person name="Simon A."/>
            <person name="Demenou B."/>
            <person name="Paumier D."/>
            <person name="Guillot M.-P."/>
            <person name="Gout L."/>
            <person name="Valade R."/>
        </authorList>
    </citation>
    <scope>NUCLEOTIDE SEQUENCE</scope>
    <source>
        <strain evidence="2">SE15195</strain>
    </source>
</reference>
<feature type="compositionally biased region" description="Low complexity" evidence="1">
    <location>
        <begin position="153"/>
        <end position="164"/>
    </location>
</feature>
<keyword evidence="3" id="KW-1185">Reference proteome</keyword>
<evidence type="ECO:0000256" key="1">
    <source>
        <dbReference type="SAM" id="MobiDB-lite"/>
    </source>
</evidence>
<gene>
    <name evidence="2" type="ORF">Slin15195_G097840</name>
</gene>
<organism evidence="2 3">
    <name type="scientific">Septoria linicola</name>
    <dbReference type="NCBI Taxonomy" id="215465"/>
    <lineage>
        <taxon>Eukaryota</taxon>
        <taxon>Fungi</taxon>
        <taxon>Dikarya</taxon>
        <taxon>Ascomycota</taxon>
        <taxon>Pezizomycotina</taxon>
        <taxon>Dothideomycetes</taxon>
        <taxon>Dothideomycetidae</taxon>
        <taxon>Mycosphaerellales</taxon>
        <taxon>Mycosphaerellaceae</taxon>
        <taxon>Septoria</taxon>
    </lineage>
</organism>